<dbReference type="EMBL" id="JACRSY010000096">
    <property type="protein sequence ID" value="MBC8581765.1"/>
    <property type="molecule type" value="Genomic_DNA"/>
</dbReference>
<proteinExistence type="predicted"/>
<dbReference type="Proteomes" id="UP000655830">
    <property type="component" value="Unassembled WGS sequence"/>
</dbReference>
<keyword evidence="2" id="KW-1185">Reference proteome</keyword>
<reference evidence="1" key="1">
    <citation type="submission" date="2020-08" db="EMBL/GenBank/DDBJ databases">
        <title>Genome public.</title>
        <authorList>
            <person name="Liu C."/>
            <person name="Sun Q."/>
        </authorList>
    </citation>
    <scope>NUCLEOTIDE SEQUENCE</scope>
    <source>
        <strain evidence="1">NSJ-12</strain>
    </source>
</reference>
<comment type="caution">
    <text evidence="1">The sequence shown here is derived from an EMBL/GenBank/DDBJ whole genome shotgun (WGS) entry which is preliminary data.</text>
</comment>
<gene>
    <name evidence="1" type="ORF">H8718_20055</name>
</gene>
<name>A0A926IBB6_9FIRM</name>
<evidence type="ECO:0000313" key="1">
    <source>
        <dbReference type="EMBL" id="MBC8581765.1"/>
    </source>
</evidence>
<dbReference type="RefSeq" id="WP_249334834.1">
    <property type="nucleotide sequence ID" value="NZ_JACRSY010000096.1"/>
</dbReference>
<dbReference type="AlphaFoldDB" id="A0A926IBB6"/>
<organism evidence="1 2">
    <name type="scientific">Zhenhengia yiwuensis</name>
    <dbReference type="NCBI Taxonomy" id="2763666"/>
    <lineage>
        <taxon>Bacteria</taxon>
        <taxon>Bacillati</taxon>
        <taxon>Bacillota</taxon>
        <taxon>Clostridia</taxon>
        <taxon>Lachnospirales</taxon>
        <taxon>Lachnospiraceae</taxon>
        <taxon>Zhenhengia</taxon>
    </lineage>
</organism>
<protein>
    <submittedName>
        <fullName evidence="1">Uncharacterized protein</fullName>
    </submittedName>
</protein>
<accession>A0A926IBB6</accession>
<evidence type="ECO:0000313" key="2">
    <source>
        <dbReference type="Proteomes" id="UP000655830"/>
    </source>
</evidence>
<sequence>MGRYADKITVSYSTDPSRPTVLQTFEQAKRIYLNSIMEKLTPQQQQELIRWGKEENLFYIE</sequence>